<dbReference type="Pfam" id="PF00155">
    <property type="entry name" value="Aminotran_1_2"/>
    <property type="match status" value="1"/>
</dbReference>
<protein>
    <recommendedName>
        <fullName evidence="4">Aminotransferase</fullName>
        <ecNumber evidence="4">2.6.1.-</ecNumber>
    </recommendedName>
</protein>
<comment type="similarity">
    <text evidence="4">Belongs to the class-I pyridoxal-phosphate-dependent aminotransferase family.</text>
</comment>
<dbReference type="InterPro" id="IPR004839">
    <property type="entry name" value="Aminotransferase_I/II_large"/>
</dbReference>
<name>A0A7D6I9M1_9MYCO</name>
<keyword evidence="2 4" id="KW-0808">Transferase</keyword>
<reference evidence="7" key="2">
    <citation type="submission" date="2023-07" db="EMBL/GenBank/DDBJ databases">
        <title>Description of Mycobacterium gordonae subsp. intergordonae subsp.nov. and Mycobacterium gordonae subsp. gordonae subsp. nov.</title>
        <authorList>
            <person name="Huang H."/>
        </authorList>
    </citation>
    <scope>NUCLEOTIDE SEQUENCE [LARGE SCALE GENOMIC DNA]</scope>
    <source>
        <strain evidence="7">24</strain>
    </source>
</reference>
<dbReference type="CDD" id="cd00609">
    <property type="entry name" value="AAT_like"/>
    <property type="match status" value="1"/>
</dbReference>
<reference evidence="7" key="1">
    <citation type="submission" date="2020-07" db="EMBL/GenBank/DDBJ databases">
        <title>Description of Mycobacterium gordonae subsp. intergordonae subsp.nov. and Mycobacterium gordonae subsp. gordonae subsp. nov.</title>
        <authorList>
            <person name="Yu X."/>
        </authorList>
    </citation>
    <scope>NUCLEOTIDE SEQUENCE [LARGE SCALE GENOMIC DNA]</scope>
    <source>
        <strain evidence="7">24</strain>
    </source>
</reference>
<dbReference type="InterPro" id="IPR015422">
    <property type="entry name" value="PyrdxlP-dep_Trfase_small"/>
</dbReference>
<dbReference type="InterPro" id="IPR050106">
    <property type="entry name" value="HistidinolP_aminotransfase"/>
</dbReference>
<evidence type="ECO:0000259" key="5">
    <source>
        <dbReference type="Pfam" id="PF00155"/>
    </source>
</evidence>
<dbReference type="GO" id="GO:0030170">
    <property type="term" value="F:pyridoxal phosphate binding"/>
    <property type="evidence" value="ECO:0007669"/>
    <property type="project" value="InterPro"/>
</dbReference>
<dbReference type="SUPFAM" id="SSF53383">
    <property type="entry name" value="PLP-dependent transferases"/>
    <property type="match status" value="1"/>
</dbReference>
<keyword evidence="3" id="KW-0663">Pyridoxal phosphate</keyword>
<dbReference type="EC" id="2.6.1.-" evidence="4"/>
<evidence type="ECO:0000256" key="4">
    <source>
        <dbReference type="RuleBase" id="RU000481"/>
    </source>
</evidence>
<dbReference type="InterPro" id="IPR004838">
    <property type="entry name" value="NHTrfase_class1_PyrdxlP-BS"/>
</dbReference>
<evidence type="ECO:0000256" key="2">
    <source>
        <dbReference type="ARBA" id="ARBA00022679"/>
    </source>
</evidence>
<dbReference type="PROSITE" id="PS00105">
    <property type="entry name" value="AA_TRANSFER_CLASS_1"/>
    <property type="match status" value="1"/>
</dbReference>
<dbReference type="EMBL" id="CP059165">
    <property type="protein sequence ID" value="QLL08077.1"/>
    <property type="molecule type" value="Genomic_DNA"/>
</dbReference>
<dbReference type="Gene3D" id="3.90.1150.10">
    <property type="entry name" value="Aspartate Aminotransferase, domain 1"/>
    <property type="match status" value="1"/>
</dbReference>
<accession>A0A7D6I9M1</accession>
<evidence type="ECO:0000256" key="3">
    <source>
        <dbReference type="ARBA" id="ARBA00022898"/>
    </source>
</evidence>
<comment type="cofactor">
    <cofactor evidence="4">
        <name>pyridoxal 5'-phosphate</name>
        <dbReference type="ChEBI" id="CHEBI:597326"/>
    </cofactor>
</comment>
<proteinExistence type="inferred from homology"/>
<dbReference type="KEGG" id="mgor:H0P51_03590"/>
<keyword evidence="7" id="KW-1185">Reference proteome</keyword>
<gene>
    <name evidence="6" type="ORF">H0P51_03590</name>
</gene>
<dbReference type="Gene3D" id="3.40.640.10">
    <property type="entry name" value="Type I PLP-dependent aspartate aminotransferase-like (Major domain)"/>
    <property type="match status" value="1"/>
</dbReference>
<organism evidence="6 7">
    <name type="scientific">Mycobacterium vicinigordonae</name>
    <dbReference type="NCBI Taxonomy" id="1719132"/>
    <lineage>
        <taxon>Bacteria</taxon>
        <taxon>Bacillati</taxon>
        <taxon>Actinomycetota</taxon>
        <taxon>Actinomycetes</taxon>
        <taxon>Mycobacteriales</taxon>
        <taxon>Mycobacteriaceae</taxon>
        <taxon>Mycobacterium</taxon>
    </lineage>
</organism>
<feature type="domain" description="Aminotransferase class I/classII large" evidence="5">
    <location>
        <begin position="5"/>
        <end position="324"/>
    </location>
</feature>
<dbReference type="GO" id="GO:0008483">
    <property type="term" value="F:transaminase activity"/>
    <property type="evidence" value="ECO:0007669"/>
    <property type="project" value="UniProtKB-KW"/>
</dbReference>
<keyword evidence="1 4" id="KW-0032">Aminotransferase</keyword>
<dbReference type="RefSeq" id="WP_180916677.1">
    <property type="nucleotide sequence ID" value="NZ_CP059165.1"/>
</dbReference>
<dbReference type="InterPro" id="IPR015421">
    <property type="entry name" value="PyrdxlP-dep_Trfase_major"/>
</dbReference>
<evidence type="ECO:0000256" key="1">
    <source>
        <dbReference type="ARBA" id="ARBA00022576"/>
    </source>
</evidence>
<dbReference type="InterPro" id="IPR015424">
    <property type="entry name" value="PyrdxlP-dep_Trfase"/>
</dbReference>
<dbReference type="AlphaFoldDB" id="A0A7D6I9M1"/>
<evidence type="ECO:0000313" key="7">
    <source>
        <dbReference type="Proteomes" id="UP000510682"/>
    </source>
</evidence>
<dbReference type="PANTHER" id="PTHR43643">
    <property type="entry name" value="HISTIDINOL-PHOSPHATE AMINOTRANSFERASE 2"/>
    <property type="match status" value="1"/>
</dbReference>
<dbReference type="PANTHER" id="PTHR43643:SF3">
    <property type="entry name" value="HISTIDINOL-PHOSPHATE AMINOTRANSFERASE"/>
    <property type="match status" value="1"/>
</dbReference>
<evidence type="ECO:0000313" key="6">
    <source>
        <dbReference type="EMBL" id="QLL08077.1"/>
    </source>
</evidence>
<sequence>MRVDFDLSRNELPFDPLPEVRRILESSADKISRYPEDQCVNQLTAQIGELLGVPRDRVVVGPGSVGVLDALLHAEPKGATVFATPAFDEYAILIARAGGVPVATVSDPPGKQSLDSILARVDDSTRQVIIATPHNPSGAAVGLNELLDFRRALPKPVLLVVDQAYAEFDETLPGDAVLRLVTEMDSAVVLRSFSKAYGLAGLRIGYGVFSSAVLAARVRAAVPTYSVNSLGITAAAESLRHQRQLRERVAQVIVNRKRLEEFLLHHGLFSGVVSQGNFVWVPTTDSHTVSMQARADGILVREYPGLGVRITVQSDASVDAVIHSLTTHCRVDA</sequence>
<dbReference type="Proteomes" id="UP000510682">
    <property type="component" value="Chromosome"/>
</dbReference>